<sequence length="72" mass="8330">MINVGFNFQKNFFSRLGSRLIQFKAHKNSIKSQSNPINNPTVTESSTNNFNFRFKSLFSSISSLFFSPFQEK</sequence>
<organism evidence="1 2">
    <name type="scientific">Smallanthus sonchifolius</name>
    <dbReference type="NCBI Taxonomy" id="185202"/>
    <lineage>
        <taxon>Eukaryota</taxon>
        <taxon>Viridiplantae</taxon>
        <taxon>Streptophyta</taxon>
        <taxon>Embryophyta</taxon>
        <taxon>Tracheophyta</taxon>
        <taxon>Spermatophyta</taxon>
        <taxon>Magnoliopsida</taxon>
        <taxon>eudicotyledons</taxon>
        <taxon>Gunneridae</taxon>
        <taxon>Pentapetalae</taxon>
        <taxon>asterids</taxon>
        <taxon>campanulids</taxon>
        <taxon>Asterales</taxon>
        <taxon>Asteraceae</taxon>
        <taxon>Asteroideae</taxon>
        <taxon>Heliantheae alliance</taxon>
        <taxon>Millerieae</taxon>
        <taxon>Smallanthus</taxon>
    </lineage>
</organism>
<evidence type="ECO:0000313" key="1">
    <source>
        <dbReference type="EMBL" id="KAI3824410.1"/>
    </source>
</evidence>
<name>A0ACB9JWR1_9ASTR</name>
<evidence type="ECO:0000313" key="2">
    <source>
        <dbReference type="Proteomes" id="UP001056120"/>
    </source>
</evidence>
<dbReference type="EMBL" id="CM042019">
    <property type="protein sequence ID" value="KAI3824410.1"/>
    <property type="molecule type" value="Genomic_DNA"/>
</dbReference>
<dbReference type="Proteomes" id="UP001056120">
    <property type="component" value="Linkage Group LG02"/>
</dbReference>
<proteinExistence type="predicted"/>
<accession>A0ACB9JWR1</accession>
<comment type="caution">
    <text evidence="1">The sequence shown here is derived from an EMBL/GenBank/DDBJ whole genome shotgun (WGS) entry which is preliminary data.</text>
</comment>
<gene>
    <name evidence="1" type="ORF">L1987_05869</name>
</gene>
<reference evidence="1 2" key="2">
    <citation type="journal article" date="2022" name="Mol. Ecol. Resour.">
        <title>The genomes of chicory, endive, great burdock and yacon provide insights into Asteraceae paleo-polyploidization history and plant inulin production.</title>
        <authorList>
            <person name="Fan W."/>
            <person name="Wang S."/>
            <person name="Wang H."/>
            <person name="Wang A."/>
            <person name="Jiang F."/>
            <person name="Liu H."/>
            <person name="Zhao H."/>
            <person name="Xu D."/>
            <person name="Zhang Y."/>
        </authorList>
    </citation>
    <scope>NUCLEOTIDE SEQUENCE [LARGE SCALE GENOMIC DNA]</scope>
    <source>
        <strain evidence="2">cv. Yunnan</strain>
        <tissue evidence="1">Leaves</tissue>
    </source>
</reference>
<reference evidence="2" key="1">
    <citation type="journal article" date="2022" name="Mol. Ecol. Resour.">
        <title>The genomes of chicory, endive, great burdock and yacon provide insights into Asteraceae palaeo-polyploidization history and plant inulin production.</title>
        <authorList>
            <person name="Fan W."/>
            <person name="Wang S."/>
            <person name="Wang H."/>
            <person name="Wang A."/>
            <person name="Jiang F."/>
            <person name="Liu H."/>
            <person name="Zhao H."/>
            <person name="Xu D."/>
            <person name="Zhang Y."/>
        </authorList>
    </citation>
    <scope>NUCLEOTIDE SEQUENCE [LARGE SCALE GENOMIC DNA]</scope>
    <source>
        <strain evidence="2">cv. Yunnan</strain>
    </source>
</reference>
<protein>
    <submittedName>
        <fullName evidence="1">Uncharacterized protein</fullName>
    </submittedName>
</protein>
<keyword evidence="2" id="KW-1185">Reference proteome</keyword>